<evidence type="ECO:0000313" key="4">
    <source>
        <dbReference type="Proteomes" id="UP000600946"/>
    </source>
</evidence>
<dbReference type="SUPFAM" id="SSF81301">
    <property type="entry name" value="Nucleotidyltransferase"/>
    <property type="match status" value="1"/>
</dbReference>
<dbReference type="InterPro" id="IPR043519">
    <property type="entry name" value="NT_sf"/>
</dbReference>
<comment type="caution">
    <text evidence="3">The sequence shown here is derived from an EMBL/GenBank/DDBJ whole genome shotgun (WGS) entry which is preliminary data.</text>
</comment>
<sequence length="335" mass="35754">MSGTDNTNGLDETNAGGRKGNTGGPDRAGETGGTGGTDRAGGLNDRNATGDTGGPDRADGMDRTSGLDRAGGTGGYIGREGSLDLVRAEFRPLVSALRDQVAERFAGRLHSAYLYGSVPRGTALAGRSDLDVLLALRTDPTEADRAEARAVETELDAAFDVIDGAGILLFGRDVLLSDLERHDLGWFVACLCTPLLGADLAELLPRYRPTSLLARETNGDLGDALPRWRRAAAEATGDARLRALVRGASRKLVRTAFTLVMPRYGGWTSDLTEQAEAFARYYPERAEELRKIAALAGNPVADRDVLTMYTEDLGPWLAAEYLTVHGAKSPRPYES</sequence>
<accession>A0ABQ2ZVX3</accession>
<keyword evidence="4" id="KW-1185">Reference proteome</keyword>
<feature type="compositionally biased region" description="Polar residues" evidence="1">
    <location>
        <begin position="1"/>
        <end position="11"/>
    </location>
</feature>
<evidence type="ECO:0000256" key="1">
    <source>
        <dbReference type="SAM" id="MobiDB-lite"/>
    </source>
</evidence>
<dbReference type="Proteomes" id="UP000600946">
    <property type="component" value="Unassembled WGS sequence"/>
</dbReference>
<protein>
    <recommendedName>
        <fullName evidence="2">Polymerase nucleotidyl transferase domain-containing protein</fullName>
    </recommendedName>
</protein>
<feature type="compositionally biased region" description="Basic and acidic residues" evidence="1">
    <location>
        <begin position="54"/>
        <end position="66"/>
    </location>
</feature>
<organism evidence="3 4">
    <name type="scientific">Streptomyces xanthochromogenes</name>
    <dbReference type="NCBI Taxonomy" id="67384"/>
    <lineage>
        <taxon>Bacteria</taxon>
        <taxon>Bacillati</taxon>
        <taxon>Actinomycetota</taxon>
        <taxon>Actinomycetes</taxon>
        <taxon>Kitasatosporales</taxon>
        <taxon>Streptomycetaceae</taxon>
        <taxon>Streptomyces</taxon>
    </lineage>
</organism>
<feature type="domain" description="Polymerase nucleotidyl transferase" evidence="2">
    <location>
        <begin position="96"/>
        <end position="151"/>
    </location>
</feature>
<dbReference type="InterPro" id="IPR002934">
    <property type="entry name" value="Polymerase_NTP_transf_dom"/>
</dbReference>
<dbReference type="EMBL" id="BMUU01000003">
    <property type="protein sequence ID" value="GGY27480.1"/>
    <property type="molecule type" value="Genomic_DNA"/>
</dbReference>
<proteinExistence type="predicted"/>
<dbReference type="CDD" id="cd05403">
    <property type="entry name" value="NT_KNTase_like"/>
    <property type="match status" value="1"/>
</dbReference>
<feature type="region of interest" description="Disordered" evidence="1">
    <location>
        <begin position="1"/>
        <end position="74"/>
    </location>
</feature>
<gene>
    <name evidence="3" type="ORF">GCM10010326_21290</name>
</gene>
<dbReference type="Pfam" id="PF01909">
    <property type="entry name" value="NTP_transf_2"/>
    <property type="match status" value="1"/>
</dbReference>
<feature type="compositionally biased region" description="Gly residues" evidence="1">
    <location>
        <begin position="30"/>
        <end position="39"/>
    </location>
</feature>
<reference evidence="4" key="1">
    <citation type="journal article" date="2019" name="Int. J. Syst. Evol. Microbiol.">
        <title>The Global Catalogue of Microorganisms (GCM) 10K type strain sequencing project: providing services to taxonomists for standard genome sequencing and annotation.</title>
        <authorList>
            <consortium name="The Broad Institute Genomics Platform"/>
            <consortium name="The Broad Institute Genome Sequencing Center for Infectious Disease"/>
            <person name="Wu L."/>
            <person name="Ma J."/>
        </authorList>
    </citation>
    <scope>NUCLEOTIDE SEQUENCE [LARGE SCALE GENOMIC DNA]</scope>
    <source>
        <strain evidence="4">JCM 4594</strain>
    </source>
</reference>
<evidence type="ECO:0000259" key="2">
    <source>
        <dbReference type="Pfam" id="PF01909"/>
    </source>
</evidence>
<evidence type="ECO:0000313" key="3">
    <source>
        <dbReference type="EMBL" id="GGY27480.1"/>
    </source>
</evidence>
<name>A0ABQ2ZVX3_9ACTN</name>